<evidence type="ECO:0000256" key="6">
    <source>
        <dbReference type="RuleBase" id="RU365089"/>
    </source>
</evidence>
<accession>A0ABQ4N6M0</accession>
<name>A0ABQ4N6M0_9BACL</name>
<reference evidence="7 8" key="1">
    <citation type="submission" date="2021-04" db="EMBL/GenBank/DDBJ databases">
        <title>Draft genome sequence of Paenibacillus cisolokensis, LC2-13A.</title>
        <authorList>
            <person name="Uke A."/>
            <person name="Chhe C."/>
            <person name="Baramee S."/>
            <person name="Kosugi A."/>
        </authorList>
    </citation>
    <scope>NUCLEOTIDE SEQUENCE [LARGE SCALE GENOMIC DNA]</scope>
    <source>
        <strain evidence="7 8">LC2-13A</strain>
    </source>
</reference>
<organism evidence="7 8">
    <name type="scientific">Paenibacillus cisolokensis</name>
    <dbReference type="NCBI Taxonomy" id="1658519"/>
    <lineage>
        <taxon>Bacteria</taxon>
        <taxon>Bacillati</taxon>
        <taxon>Bacillota</taxon>
        <taxon>Bacilli</taxon>
        <taxon>Bacillales</taxon>
        <taxon>Paenibacillaceae</taxon>
        <taxon>Paenibacillus</taxon>
    </lineage>
</organism>
<evidence type="ECO:0000313" key="7">
    <source>
        <dbReference type="EMBL" id="GIQ63817.1"/>
    </source>
</evidence>
<keyword evidence="4 6" id="KW-0238">DNA-binding</keyword>
<gene>
    <name evidence="7" type="ORF">PACILC2_23850</name>
</gene>
<evidence type="ECO:0000256" key="5">
    <source>
        <dbReference type="ARBA" id="ARBA00023172"/>
    </source>
</evidence>
<keyword evidence="3 6" id="KW-0815">Transposition</keyword>
<dbReference type="PROSITE" id="PS01007">
    <property type="entry name" value="TRANSPOSASE_MUTATOR"/>
    <property type="match status" value="1"/>
</dbReference>
<evidence type="ECO:0000313" key="8">
    <source>
        <dbReference type="Proteomes" id="UP000680304"/>
    </source>
</evidence>
<protein>
    <recommendedName>
        <fullName evidence="6">Mutator family transposase</fullName>
    </recommendedName>
</protein>
<evidence type="ECO:0000256" key="3">
    <source>
        <dbReference type="ARBA" id="ARBA00022578"/>
    </source>
</evidence>
<dbReference type="EMBL" id="BOVJ01000073">
    <property type="protein sequence ID" value="GIQ63817.1"/>
    <property type="molecule type" value="Genomic_DNA"/>
</dbReference>
<dbReference type="Pfam" id="PF00872">
    <property type="entry name" value="Transposase_mut"/>
    <property type="match status" value="1"/>
</dbReference>
<keyword evidence="8" id="KW-1185">Reference proteome</keyword>
<evidence type="ECO:0000256" key="1">
    <source>
        <dbReference type="ARBA" id="ARBA00002190"/>
    </source>
</evidence>
<sequence>MAIDEDGYRQIIGFLVGGNESAHGWKEFLQDTYRRGATDILLGVFDGLPGLEEAFHSVYPKANVQRCIVHKMRKHVP</sequence>
<comment type="caution">
    <text evidence="7">The sequence shown here is derived from an EMBL/GenBank/DDBJ whole genome shotgun (WGS) entry which is preliminary data.</text>
</comment>
<dbReference type="PANTHER" id="PTHR33217">
    <property type="entry name" value="TRANSPOSASE FOR INSERTION SEQUENCE ELEMENT IS1081"/>
    <property type="match status" value="1"/>
</dbReference>
<evidence type="ECO:0000256" key="4">
    <source>
        <dbReference type="ARBA" id="ARBA00023125"/>
    </source>
</evidence>
<keyword evidence="6" id="KW-0814">Transposable element</keyword>
<dbReference type="Proteomes" id="UP000680304">
    <property type="component" value="Unassembled WGS sequence"/>
</dbReference>
<comment type="function">
    <text evidence="1 6">Required for the transposition of the insertion element.</text>
</comment>
<comment type="similarity">
    <text evidence="2 6">Belongs to the transposase mutator family.</text>
</comment>
<dbReference type="InterPro" id="IPR001207">
    <property type="entry name" value="Transposase_mutator"/>
</dbReference>
<keyword evidence="5 6" id="KW-0233">DNA recombination</keyword>
<proteinExistence type="inferred from homology"/>
<evidence type="ECO:0000256" key="2">
    <source>
        <dbReference type="ARBA" id="ARBA00010961"/>
    </source>
</evidence>
<dbReference type="PANTHER" id="PTHR33217:SF7">
    <property type="entry name" value="TRANSPOSASE FOR INSERTION SEQUENCE ELEMENT IS1081"/>
    <property type="match status" value="1"/>
</dbReference>